<keyword evidence="2" id="KW-1185">Reference proteome</keyword>
<dbReference type="EMBL" id="CASHSV030000098">
    <property type="protein sequence ID" value="CAJ2645495.1"/>
    <property type="molecule type" value="Genomic_DNA"/>
</dbReference>
<accession>A0ACB0JND9</accession>
<gene>
    <name evidence="1" type="ORF">MILVUS5_LOCUS14384</name>
</gene>
<name>A0ACB0JND9_TRIPR</name>
<organism evidence="1 2">
    <name type="scientific">Trifolium pratense</name>
    <name type="common">Red clover</name>
    <dbReference type="NCBI Taxonomy" id="57577"/>
    <lineage>
        <taxon>Eukaryota</taxon>
        <taxon>Viridiplantae</taxon>
        <taxon>Streptophyta</taxon>
        <taxon>Embryophyta</taxon>
        <taxon>Tracheophyta</taxon>
        <taxon>Spermatophyta</taxon>
        <taxon>Magnoliopsida</taxon>
        <taxon>eudicotyledons</taxon>
        <taxon>Gunneridae</taxon>
        <taxon>Pentapetalae</taxon>
        <taxon>rosids</taxon>
        <taxon>fabids</taxon>
        <taxon>Fabales</taxon>
        <taxon>Fabaceae</taxon>
        <taxon>Papilionoideae</taxon>
        <taxon>50 kb inversion clade</taxon>
        <taxon>NPAAA clade</taxon>
        <taxon>Hologalegina</taxon>
        <taxon>IRL clade</taxon>
        <taxon>Trifolieae</taxon>
        <taxon>Trifolium</taxon>
    </lineage>
</organism>
<comment type="caution">
    <text evidence="1">The sequence shown here is derived from an EMBL/GenBank/DDBJ whole genome shotgun (WGS) entry which is preliminary data.</text>
</comment>
<sequence>MLFEVVEGKKVDNPILYCYMNVIVNKRLSSCKASQYSPSKPSSDKQSNFLISSFILVMIDKSLKLL</sequence>
<proteinExistence type="predicted"/>
<dbReference type="Proteomes" id="UP001177021">
    <property type="component" value="Unassembled WGS sequence"/>
</dbReference>
<evidence type="ECO:0000313" key="1">
    <source>
        <dbReference type="EMBL" id="CAJ2645495.1"/>
    </source>
</evidence>
<evidence type="ECO:0000313" key="2">
    <source>
        <dbReference type="Proteomes" id="UP001177021"/>
    </source>
</evidence>
<protein>
    <submittedName>
        <fullName evidence="1">Uncharacterized protein</fullName>
    </submittedName>
</protein>
<reference evidence="1" key="1">
    <citation type="submission" date="2023-10" db="EMBL/GenBank/DDBJ databases">
        <authorList>
            <person name="Rodriguez Cubillos JULIANA M."/>
            <person name="De Vega J."/>
        </authorList>
    </citation>
    <scope>NUCLEOTIDE SEQUENCE</scope>
</reference>